<sequence>MVTVRFTGTFPRRPTTWLNVDCGIAREALSAAMDGEAVPGVAMTDVDRHVQGCHACAGWQDRAARINRLTALSPAGEERDLADEVLRRAILPPTGLSPDQVAALGQAALSPAEVTAEPAGRARFSLPYLLVRVGLVLAAVAQAVVAVVELLGRDDPMMMAGHMDHETSAFNFALGVVLGVVAVDPRRARAQLPLLGSVVGVLVLVSTFDLGAHAVGWSRLVTHIPLAVGLILVALLGTNAGSGTTGRAQARKTWRFPMRTAKRLGVLGTIVVGGLLAATGSAAAHVTAQPNTATQGSYTKIAFRVPNEEDKASTTKLEVTFPADHPVASVETKDVPGWTVQVDKAKPAKPLKSDDGEVAEVVSKITWTGGKITPDTFAEFEVSLGPLPTDTDSLVFKAVQTYDNGDVVRWIDTGAEADHPAPTVKLSPKATTAAVTPTASKSTEDSSSLPLVFGIAGIVIGLAAGALAVLALRRGRTAE</sequence>
<dbReference type="CDD" id="cd08545">
    <property type="entry name" value="YcnI_like"/>
    <property type="match status" value="1"/>
</dbReference>
<comment type="caution">
    <text evidence="3">The sequence shown here is derived from an EMBL/GenBank/DDBJ whole genome shotgun (WGS) entry which is preliminary data.</text>
</comment>
<organism evidence="3 4">
    <name type="scientific">Kutzneria chonburiensis</name>
    <dbReference type="NCBI Taxonomy" id="1483604"/>
    <lineage>
        <taxon>Bacteria</taxon>
        <taxon>Bacillati</taxon>
        <taxon>Actinomycetota</taxon>
        <taxon>Actinomycetes</taxon>
        <taxon>Pseudonocardiales</taxon>
        <taxon>Pseudonocardiaceae</taxon>
        <taxon>Kutzneria</taxon>
    </lineage>
</organism>
<keyword evidence="1" id="KW-0812">Transmembrane</keyword>
<keyword evidence="1" id="KW-1133">Transmembrane helix</keyword>
<feature type="transmembrane region" description="Helical" evidence="1">
    <location>
        <begin position="451"/>
        <end position="472"/>
    </location>
</feature>
<dbReference type="EMBL" id="JBHLUD010000003">
    <property type="protein sequence ID" value="MFC0542108.1"/>
    <property type="molecule type" value="Genomic_DNA"/>
</dbReference>
<evidence type="ECO:0000313" key="4">
    <source>
        <dbReference type="Proteomes" id="UP001589810"/>
    </source>
</evidence>
<dbReference type="Proteomes" id="UP001589810">
    <property type="component" value="Unassembled WGS sequence"/>
</dbReference>
<proteinExistence type="predicted"/>
<evidence type="ECO:0000259" key="2">
    <source>
        <dbReference type="Pfam" id="PF07987"/>
    </source>
</evidence>
<dbReference type="RefSeq" id="WP_273943091.1">
    <property type="nucleotide sequence ID" value="NZ_CP097263.1"/>
</dbReference>
<keyword evidence="1" id="KW-0472">Membrane</keyword>
<feature type="transmembrane region" description="Helical" evidence="1">
    <location>
        <begin position="192"/>
        <end position="212"/>
    </location>
</feature>
<evidence type="ECO:0000256" key="1">
    <source>
        <dbReference type="SAM" id="Phobius"/>
    </source>
</evidence>
<keyword evidence="4" id="KW-1185">Reference proteome</keyword>
<dbReference type="Gene3D" id="2.60.40.2230">
    <property type="entry name" value="Uncharacterised protein YcnI-like PF07987, DUF1775"/>
    <property type="match status" value="1"/>
</dbReference>
<evidence type="ECO:0000313" key="3">
    <source>
        <dbReference type="EMBL" id="MFC0542108.1"/>
    </source>
</evidence>
<feature type="transmembrane region" description="Helical" evidence="1">
    <location>
        <begin position="224"/>
        <end position="243"/>
    </location>
</feature>
<dbReference type="InterPro" id="IPR038507">
    <property type="entry name" value="YcnI-like_sf"/>
</dbReference>
<gene>
    <name evidence="3" type="ORF">ACFFH7_11495</name>
</gene>
<reference evidence="3 4" key="1">
    <citation type="submission" date="2024-09" db="EMBL/GenBank/DDBJ databases">
        <authorList>
            <person name="Sun Q."/>
            <person name="Mori K."/>
        </authorList>
    </citation>
    <scope>NUCLEOTIDE SEQUENCE [LARGE SCALE GENOMIC DNA]</scope>
    <source>
        <strain evidence="3 4">TBRC 1432</strain>
    </source>
</reference>
<name>A0ABV6MP74_9PSEU</name>
<feature type="transmembrane region" description="Helical" evidence="1">
    <location>
        <begin position="264"/>
        <end position="284"/>
    </location>
</feature>
<dbReference type="InterPro" id="IPR012533">
    <property type="entry name" value="YcnI-copper_dom"/>
</dbReference>
<feature type="domain" description="YncI copper-binding" evidence="2">
    <location>
        <begin position="285"/>
        <end position="426"/>
    </location>
</feature>
<accession>A0ABV6MP74</accession>
<feature type="transmembrane region" description="Helical" evidence="1">
    <location>
        <begin position="129"/>
        <end position="148"/>
    </location>
</feature>
<feature type="transmembrane region" description="Helical" evidence="1">
    <location>
        <begin position="168"/>
        <end position="185"/>
    </location>
</feature>
<dbReference type="Pfam" id="PF07987">
    <property type="entry name" value="DUF1775"/>
    <property type="match status" value="1"/>
</dbReference>
<protein>
    <submittedName>
        <fullName evidence="3">DUF1775 domain-containing protein</fullName>
    </submittedName>
</protein>